<dbReference type="Pfam" id="PF02557">
    <property type="entry name" value="VanY"/>
    <property type="match status" value="1"/>
</dbReference>
<keyword evidence="2" id="KW-1133">Transmembrane helix</keyword>
<comment type="caution">
    <text evidence="4">The sequence shown here is derived from an EMBL/GenBank/DDBJ whole genome shotgun (WGS) entry which is preliminary data.</text>
</comment>
<dbReference type="InterPro" id="IPR009045">
    <property type="entry name" value="Zn_M74/Hedgehog-like"/>
</dbReference>
<keyword evidence="2" id="KW-0472">Membrane</keyword>
<dbReference type="Gene3D" id="3.30.1380.10">
    <property type="match status" value="1"/>
</dbReference>
<feature type="domain" description="D-alanyl-D-alanine carboxypeptidase-like core" evidence="3">
    <location>
        <begin position="92"/>
        <end position="183"/>
    </location>
</feature>
<dbReference type="InterPro" id="IPR003709">
    <property type="entry name" value="VanY-like_core_dom"/>
</dbReference>
<accession>A0ABW1QRQ6</accession>
<organism evidence="4 5">
    <name type="scientific">Nocardioides yefusunii</name>
    <dbReference type="NCBI Taxonomy" id="2500546"/>
    <lineage>
        <taxon>Bacteria</taxon>
        <taxon>Bacillati</taxon>
        <taxon>Actinomycetota</taxon>
        <taxon>Actinomycetes</taxon>
        <taxon>Propionibacteriales</taxon>
        <taxon>Nocardioidaceae</taxon>
        <taxon>Nocardioides</taxon>
    </lineage>
</organism>
<dbReference type="RefSeq" id="WP_206611404.1">
    <property type="nucleotide sequence ID" value="NZ_CP034929.1"/>
</dbReference>
<evidence type="ECO:0000313" key="5">
    <source>
        <dbReference type="Proteomes" id="UP001596098"/>
    </source>
</evidence>
<dbReference type="CDD" id="cd14846">
    <property type="entry name" value="Peptidase_M15_like"/>
    <property type="match status" value="1"/>
</dbReference>
<keyword evidence="2" id="KW-0812">Transmembrane</keyword>
<protein>
    <submittedName>
        <fullName evidence="4">M15 family metallopeptidase</fullName>
    </submittedName>
</protein>
<feature type="transmembrane region" description="Helical" evidence="2">
    <location>
        <begin position="35"/>
        <end position="53"/>
    </location>
</feature>
<dbReference type="SUPFAM" id="SSF55166">
    <property type="entry name" value="Hedgehog/DD-peptidase"/>
    <property type="match status" value="1"/>
</dbReference>
<gene>
    <name evidence="4" type="ORF">ACFPWU_00520</name>
</gene>
<keyword evidence="5" id="KW-1185">Reference proteome</keyword>
<name>A0ABW1QRQ6_9ACTN</name>
<evidence type="ECO:0000256" key="1">
    <source>
        <dbReference type="SAM" id="MobiDB-lite"/>
    </source>
</evidence>
<evidence type="ECO:0000256" key="2">
    <source>
        <dbReference type="SAM" id="Phobius"/>
    </source>
</evidence>
<dbReference type="Proteomes" id="UP001596098">
    <property type="component" value="Unassembled WGS sequence"/>
</dbReference>
<feature type="compositionally biased region" description="Low complexity" evidence="1">
    <location>
        <begin position="12"/>
        <end position="23"/>
    </location>
</feature>
<evidence type="ECO:0000259" key="3">
    <source>
        <dbReference type="Pfam" id="PF02557"/>
    </source>
</evidence>
<evidence type="ECO:0000313" key="4">
    <source>
        <dbReference type="EMBL" id="MFC6152152.1"/>
    </source>
</evidence>
<dbReference type="EMBL" id="JBHSQI010000001">
    <property type="protein sequence ID" value="MFC6152152.1"/>
    <property type="molecule type" value="Genomic_DNA"/>
</dbReference>
<proteinExistence type="predicted"/>
<feature type="region of interest" description="Disordered" evidence="1">
    <location>
        <begin position="1"/>
        <end position="32"/>
    </location>
</feature>
<sequence length="209" mass="22121">MTATLLFPVDTPTPISTSNSTPVPGTPNRRRRRSLVGLVLTAVTAGVAMAASWPSSGEDSTRNPITLEGMQVEGLHSSFESGRDAVDRLDPDLLGAVRLAAGDAATSGIGLRLNSGWRSAAHQQRLLDEAVATHGSLTEALRWAATPKTSRHVTGDAVDVGPPPAAAWLHDHGADYGLCRTFANEGWHFELVTTPGGNCPPMQRDANRR</sequence>
<dbReference type="InterPro" id="IPR052179">
    <property type="entry name" value="DD-CPase-like"/>
</dbReference>
<reference evidence="5" key="1">
    <citation type="journal article" date="2019" name="Int. J. Syst. Evol. Microbiol.">
        <title>The Global Catalogue of Microorganisms (GCM) 10K type strain sequencing project: providing services to taxonomists for standard genome sequencing and annotation.</title>
        <authorList>
            <consortium name="The Broad Institute Genomics Platform"/>
            <consortium name="The Broad Institute Genome Sequencing Center for Infectious Disease"/>
            <person name="Wu L."/>
            <person name="Ma J."/>
        </authorList>
    </citation>
    <scope>NUCLEOTIDE SEQUENCE [LARGE SCALE GENOMIC DNA]</scope>
    <source>
        <strain evidence="5">DFY28</strain>
    </source>
</reference>
<dbReference type="PANTHER" id="PTHR34385">
    <property type="entry name" value="D-ALANYL-D-ALANINE CARBOXYPEPTIDASE"/>
    <property type="match status" value="1"/>
</dbReference>
<dbReference type="PANTHER" id="PTHR34385:SF1">
    <property type="entry name" value="PEPTIDOGLYCAN L-ALANYL-D-GLUTAMATE ENDOPEPTIDASE CWLK"/>
    <property type="match status" value="1"/>
</dbReference>